<evidence type="ECO:0000313" key="4">
    <source>
        <dbReference type="Proteomes" id="UP000195981"/>
    </source>
</evidence>
<gene>
    <name evidence="3" type="ORF">FM110_10685</name>
</gene>
<dbReference type="SUPFAM" id="SSF53300">
    <property type="entry name" value="vWA-like"/>
    <property type="match status" value="1"/>
</dbReference>
<feature type="domain" description="VWFA" evidence="2">
    <location>
        <begin position="95"/>
        <end position="298"/>
    </location>
</feature>
<dbReference type="Proteomes" id="UP000195981">
    <property type="component" value="Unassembled WGS sequence"/>
</dbReference>
<dbReference type="Gene3D" id="3.40.50.410">
    <property type="entry name" value="von Willebrand factor, type A domain"/>
    <property type="match status" value="1"/>
</dbReference>
<feature type="transmembrane region" description="Helical" evidence="1">
    <location>
        <begin position="319"/>
        <end position="337"/>
    </location>
</feature>
<dbReference type="PROSITE" id="PS50234">
    <property type="entry name" value="VWFA"/>
    <property type="match status" value="1"/>
</dbReference>
<organism evidence="3 4">
    <name type="scientific">Brachybacterium nesterenkovii</name>
    <dbReference type="NCBI Taxonomy" id="47847"/>
    <lineage>
        <taxon>Bacteria</taxon>
        <taxon>Bacillati</taxon>
        <taxon>Actinomycetota</taxon>
        <taxon>Actinomycetes</taxon>
        <taxon>Micrococcales</taxon>
        <taxon>Dermabacteraceae</taxon>
        <taxon>Brachybacterium</taxon>
    </lineage>
</organism>
<dbReference type="RefSeq" id="WP_087104747.1">
    <property type="nucleotide sequence ID" value="NZ_FWFG01000093.1"/>
</dbReference>
<protein>
    <recommendedName>
        <fullName evidence="2">VWFA domain-containing protein</fullName>
    </recommendedName>
</protein>
<dbReference type="InterPro" id="IPR002035">
    <property type="entry name" value="VWF_A"/>
</dbReference>
<dbReference type="Pfam" id="PF00092">
    <property type="entry name" value="VWA"/>
    <property type="match status" value="1"/>
</dbReference>
<keyword evidence="1" id="KW-0812">Transmembrane</keyword>
<evidence type="ECO:0000259" key="2">
    <source>
        <dbReference type="PROSITE" id="PS50234"/>
    </source>
</evidence>
<keyword evidence="1" id="KW-1133">Transmembrane helix</keyword>
<evidence type="ECO:0000256" key="1">
    <source>
        <dbReference type="SAM" id="Phobius"/>
    </source>
</evidence>
<keyword evidence="1" id="KW-0472">Membrane</keyword>
<dbReference type="EMBL" id="FWFG01000093">
    <property type="protein sequence ID" value="SLM93946.1"/>
    <property type="molecule type" value="Genomic_DNA"/>
</dbReference>
<dbReference type="InterPro" id="IPR036465">
    <property type="entry name" value="vWFA_dom_sf"/>
</dbReference>
<reference evidence="3 4" key="1">
    <citation type="submission" date="2017-02" db="EMBL/GenBank/DDBJ databases">
        <authorList>
            <person name="Peterson S.W."/>
        </authorList>
    </citation>
    <scope>NUCLEOTIDE SEQUENCE [LARGE SCALE GENOMIC DNA]</scope>
    <source>
        <strain evidence="3 4">CIP104813</strain>
    </source>
</reference>
<feature type="transmembrane region" description="Helical" evidence="1">
    <location>
        <begin position="58"/>
        <end position="77"/>
    </location>
</feature>
<feature type="transmembrane region" description="Helical" evidence="1">
    <location>
        <begin position="6"/>
        <end position="25"/>
    </location>
</feature>
<keyword evidence="4" id="KW-1185">Reference proteome</keyword>
<dbReference type="OrthoDB" id="4623238at2"/>
<proteinExistence type="predicted"/>
<dbReference type="AlphaFoldDB" id="A0A1X6X4Z8"/>
<dbReference type="SMART" id="SM00327">
    <property type="entry name" value="VWA"/>
    <property type="match status" value="1"/>
</dbReference>
<accession>A0A1X6X4Z8</accession>
<sequence length="340" mass="37673">MVMSLWWLALLILVLALAVWAICFWNRRSVRRSPVIVANSAFLERIPSFARAQRTARALRAALVVLAVLGVVGSAVLSGRIATEHVQTPKFAQRDIVLCLDISGSMYQYDTEILSTFAGMVDSFDGERVGLSVFNSTSRTDFPLTNDYELIRTQLDHDAEAIDFDEQGYRMGTRQYPEEKLRMFADFIEGTRGIDDQASLVPDGLAACAQEFDQADTDRSRSIILATDNEVNGDTIYTLDEAAKTLQDRDISLYTFYPGASECSQTCADELKQVTEAHDGHFYASSDPQAIPSILAQIQRTQAVEMGATPSVLRTDHPLAGWLLTYLAVLGLVLAGWRSR</sequence>
<evidence type="ECO:0000313" key="3">
    <source>
        <dbReference type="EMBL" id="SLM93946.1"/>
    </source>
</evidence>
<name>A0A1X6X4Z8_9MICO</name>